<comment type="caution">
    <text evidence="7">The sequence shown here is derived from an EMBL/GenBank/DDBJ whole genome shotgun (WGS) entry which is preliminary data.</text>
</comment>
<keyword evidence="3" id="KW-0456">Lyase</keyword>
<keyword evidence="8" id="KW-1185">Reference proteome</keyword>
<evidence type="ECO:0000313" key="8">
    <source>
        <dbReference type="Proteomes" id="UP000078046"/>
    </source>
</evidence>
<comment type="similarity">
    <text evidence="1">Belongs to the gamma-glutamylcyclotransferase family. ChaC subfamily.</text>
</comment>
<dbReference type="GO" id="GO:0006751">
    <property type="term" value="P:glutathione catabolic process"/>
    <property type="evidence" value="ECO:0007669"/>
    <property type="project" value="InterPro"/>
</dbReference>
<proteinExistence type="inferred from homology"/>
<dbReference type="PANTHER" id="PTHR12192">
    <property type="entry name" value="CATION TRANSPORT PROTEIN CHAC-RELATED"/>
    <property type="match status" value="1"/>
</dbReference>
<gene>
    <name evidence="7" type="ORF">A3Q56_02749</name>
</gene>
<dbReference type="EMBL" id="LWCA01000271">
    <property type="protein sequence ID" value="OAF69500.1"/>
    <property type="molecule type" value="Genomic_DNA"/>
</dbReference>
<dbReference type="EC" id="4.3.2.7" evidence="2"/>
<dbReference type="Pfam" id="PF04752">
    <property type="entry name" value="ChaC"/>
    <property type="match status" value="1"/>
</dbReference>
<evidence type="ECO:0000256" key="2">
    <source>
        <dbReference type="ARBA" id="ARBA00012344"/>
    </source>
</evidence>
<evidence type="ECO:0000256" key="5">
    <source>
        <dbReference type="ARBA" id="ARBA00045227"/>
    </source>
</evidence>
<comment type="catalytic activity">
    <reaction evidence="6">
        <text>glutathione = L-cysteinylglycine + 5-oxo-L-proline</text>
        <dbReference type="Rhea" id="RHEA:47724"/>
        <dbReference type="ChEBI" id="CHEBI:57925"/>
        <dbReference type="ChEBI" id="CHEBI:58402"/>
        <dbReference type="ChEBI" id="CHEBI:61694"/>
        <dbReference type="EC" id="4.3.2.7"/>
    </reaction>
</comment>
<dbReference type="InterPro" id="IPR006840">
    <property type="entry name" value="ChaC"/>
</dbReference>
<evidence type="ECO:0000313" key="7">
    <source>
        <dbReference type="EMBL" id="OAF69500.1"/>
    </source>
</evidence>
<evidence type="ECO:0000256" key="4">
    <source>
        <dbReference type="ARBA" id="ARBA00043195"/>
    </source>
</evidence>
<organism evidence="7 8">
    <name type="scientific">Intoshia linei</name>
    <dbReference type="NCBI Taxonomy" id="1819745"/>
    <lineage>
        <taxon>Eukaryota</taxon>
        <taxon>Metazoa</taxon>
        <taxon>Spiralia</taxon>
        <taxon>Lophotrochozoa</taxon>
        <taxon>Mesozoa</taxon>
        <taxon>Orthonectida</taxon>
        <taxon>Rhopaluridae</taxon>
        <taxon>Intoshia</taxon>
    </lineage>
</organism>
<dbReference type="GO" id="GO:0061928">
    <property type="term" value="F:glutathione specific gamma-glutamylcyclotransferase activity"/>
    <property type="evidence" value="ECO:0007669"/>
    <property type="project" value="UniProtKB-EC"/>
</dbReference>
<reference evidence="7 8" key="1">
    <citation type="submission" date="2016-04" db="EMBL/GenBank/DDBJ databases">
        <title>The genome of Intoshia linei affirms orthonectids as highly simplified spiralians.</title>
        <authorList>
            <person name="Mikhailov K.V."/>
            <person name="Slusarev G.S."/>
            <person name="Nikitin M.A."/>
            <person name="Logacheva M.D."/>
            <person name="Penin A."/>
            <person name="Aleoshin V."/>
            <person name="Panchin Y.V."/>
        </authorList>
    </citation>
    <scope>NUCLEOTIDE SEQUENCE [LARGE SCALE GENOMIC DNA]</scope>
    <source>
        <strain evidence="7">Intl2013</strain>
        <tissue evidence="7">Whole animal</tissue>
    </source>
</reference>
<dbReference type="OrthoDB" id="1933483at2759"/>
<evidence type="ECO:0000256" key="3">
    <source>
        <dbReference type="ARBA" id="ARBA00023239"/>
    </source>
</evidence>
<dbReference type="AlphaFoldDB" id="A0A177B5V4"/>
<protein>
    <recommendedName>
        <fullName evidence="2">glutathione-specific gamma-glutamylcyclotransferase</fullName>
        <ecNumber evidence="2">4.3.2.7</ecNumber>
    </recommendedName>
    <alternativeName>
        <fullName evidence="4">Cation transport regulator-like protein 2</fullName>
    </alternativeName>
</protein>
<dbReference type="CDD" id="cd06661">
    <property type="entry name" value="GGCT_like"/>
    <property type="match status" value="1"/>
</dbReference>
<name>A0A177B5V4_9BILA</name>
<evidence type="ECO:0000256" key="6">
    <source>
        <dbReference type="ARBA" id="ARBA00048073"/>
    </source>
</evidence>
<accession>A0A177B5V4</accession>
<dbReference type="Gene3D" id="3.10.490.10">
    <property type="entry name" value="Gamma-glutamyl cyclotransferase-like"/>
    <property type="match status" value="2"/>
</dbReference>
<comment type="function">
    <text evidence="5">Catalyzes the cleavage of glutathione into 5-oxo-L-proline and a Cys-Gly dipeptide. Acts specifically on glutathione, but not on other gamma-glutamyl peptides.</text>
</comment>
<dbReference type="GO" id="GO:0005737">
    <property type="term" value="C:cytoplasm"/>
    <property type="evidence" value="ECO:0007669"/>
    <property type="project" value="TreeGrafter"/>
</dbReference>
<dbReference type="Proteomes" id="UP000078046">
    <property type="component" value="Unassembled WGS sequence"/>
</dbReference>
<dbReference type="PANTHER" id="PTHR12192:SF2">
    <property type="entry name" value="GLUTATHIONE-SPECIFIC GAMMA-GLUTAMYLCYCLOTRANSFERASE 2"/>
    <property type="match status" value="1"/>
</dbReference>
<dbReference type="InterPro" id="IPR013024">
    <property type="entry name" value="GGCT-like"/>
</dbReference>
<evidence type="ECO:0000256" key="1">
    <source>
        <dbReference type="ARBA" id="ARBA00009662"/>
    </source>
</evidence>
<sequence>MWIFGYGSLIWKIGYVTGYERKFWQGSYDHRGIPGKPGRVVTLVKSQNANIKVWGISYYIKDDNNKTIEKQLNYREKGGYEKIIVPFTPQDDKYKEMKPFNLEIYIGQPGNECYLGPAPLEEMALQIAHASGNSGTNYEYLFNLHTAMQKFKPEIDYEYVVNGFTKGYEAKFWVVSREKWGTKENPGRILTIEKSDENKLLWGNLYKISHLNEKEVLDKLKNYEDNTYQTMKINCYTHDIHYIDLDICLSAYCFVAKTNHPNYNQTDSHNTIAEQIANAKGINACNFNYLFNLFTNFKCDQEKYKNNYLKDIFDRVKEILNCKNIIKI</sequence>